<sequence length="265" mass="30188">MGIARSTYYDHPQKQADDTAIVEAMFAICDEFEFYGYRRVGAALRQQGLVVNHKKIRRLMREHDLQPKLRRRFVVTTDSDHDGPIFPNLAKDFVSTGPNQLWVSDITYVAVPGRFTYVAIILDAWSRLIVGYAIGRSIDARLTITALTAAIQRRKPMSGLIHHSDRGGQYAAALYRETLSRNGLIGSMGRRGNPYDNAKAESFMKTLKIEAVYPMAFENFEEVAEYLPHFIEEVYNKRRLHSALGYLSPQQFEDQHIRQTGKTAA</sequence>
<dbReference type="InterPro" id="IPR050900">
    <property type="entry name" value="Transposase_IS3/IS150/IS904"/>
</dbReference>
<dbReference type="Proteomes" id="UP001342418">
    <property type="component" value="Chromosome"/>
</dbReference>
<keyword evidence="4" id="KW-1185">Reference proteome</keyword>
<proteinExistence type="predicted"/>
<dbReference type="SUPFAM" id="SSF53098">
    <property type="entry name" value="Ribonuclease H-like"/>
    <property type="match status" value="1"/>
</dbReference>
<evidence type="ECO:0000313" key="4">
    <source>
        <dbReference type="Proteomes" id="UP001342418"/>
    </source>
</evidence>
<evidence type="ECO:0000313" key="3">
    <source>
        <dbReference type="EMBL" id="UUP18642.1"/>
    </source>
</evidence>
<dbReference type="PANTHER" id="PTHR46889">
    <property type="entry name" value="TRANSPOSASE INSF FOR INSERTION SEQUENCE IS3B-RELATED"/>
    <property type="match status" value="1"/>
</dbReference>
<feature type="domain" description="Integrase catalytic" evidence="1">
    <location>
        <begin position="94"/>
        <end position="256"/>
    </location>
</feature>
<dbReference type="PANTHER" id="PTHR46889:SF7">
    <property type="entry name" value="TRANSPOSASE FOR INSERTION SEQUENCE ELEMENT IS904"/>
    <property type="match status" value="1"/>
</dbReference>
<dbReference type="InterPro" id="IPR025948">
    <property type="entry name" value="HTH-like_dom"/>
</dbReference>
<dbReference type="Pfam" id="PF13333">
    <property type="entry name" value="rve_2"/>
    <property type="match status" value="1"/>
</dbReference>
<dbReference type="EMBL" id="CP030941">
    <property type="protein sequence ID" value="UUP17350.1"/>
    <property type="molecule type" value="Genomic_DNA"/>
</dbReference>
<dbReference type="Gene3D" id="3.30.420.10">
    <property type="entry name" value="Ribonuclease H-like superfamily/Ribonuclease H"/>
    <property type="match status" value="1"/>
</dbReference>
<evidence type="ECO:0000259" key="1">
    <source>
        <dbReference type="PROSITE" id="PS50994"/>
    </source>
</evidence>
<name>A0ABY5MPB9_9HYPH</name>
<evidence type="ECO:0000313" key="2">
    <source>
        <dbReference type="EMBL" id="UUP17350.1"/>
    </source>
</evidence>
<dbReference type="NCBIfam" id="NF033516">
    <property type="entry name" value="transpos_IS3"/>
    <property type="match status" value="1"/>
</dbReference>
<dbReference type="PROSITE" id="PS50994">
    <property type="entry name" value="INTEGRASE"/>
    <property type="match status" value="1"/>
</dbReference>
<accession>A0ABY5MPB9</accession>
<organism evidence="3 4">
    <name type="scientific">Nitratireductor thuwali</name>
    <dbReference type="NCBI Taxonomy" id="2267699"/>
    <lineage>
        <taxon>Bacteria</taxon>
        <taxon>Pseudomonadati</taxon>
        <taxon>Pseudomonadota</taxon>
        <taxon>Alphaproteobacteria</taxon>
        <taxon>Hyphomicrobiales</taxon>
        <taxon>Phyllobacteriaceae</taxon>
        <taxon>Nitratireductor</taxon>
    </lineage>
</organism>
<gene>
    <name evidence="2" type="ORF">NTH_01814</name>
    <name evidence="3" type="ORF">NTH_03125</name>
</gene>
<dbReference type="Pfam" id="PF13276">
    <property type="entry name" value="HTH_21"/>
    <property type="match status" value="1"/>
</dbReference>
<dbReference type="EMBL" id="CP030941">
    <property type="protein sequence ID" value="UUP18642.1"/>
    <property type="molecule type" value="Genomic_DNA"/>
</dbReference>
<protein>
    <recommendedName>
        <fullName evidence="1">Integrase catalytic domain-containing protein</fullName>
    </recommendedName>
</protein>
<dbReference type="InterPro" id="IPR001584">
    <property type="entry name" value="Integrase_cat-core"/>
</dbReference>
<reference evidence="3 4" key="1">
    <citation type="submission" date="2018-07" db="EMBL/GenBank/DDBJ databases">
        <title>Genome sequence of Nitratireductor thuwali#1536.</title>
        <authorList>
            <person name="Michoud G."/>
            <person name="Merlino G."/>
            <person name="Sefrji F.O."/>
            <person name="Daffonchio D."/>
        </authorList>
    </citation>
    <scope>NUCLEOTIDE SEQUENCE [LARGE SCALE GENOMIC DNA]</scope>
    <source>
        <strain evidence="3">1536</strain>
        <strain evidence="4">Nit1536</strain>
    </source>
</reference>
<dbReference type="Pfam" id="PF00665">
    <property type="entry name" value="rve"/>
    <property type="match status" value="1"/>
</dbReference>
<dbReference type="InterPro" id="IPR036397">
    <property type="entry name" value="RNaseH_sf"/>
</dbReference>
<dbReference type="InterPro" id="IPR048020">
    <property type="entry name" value="Transpos_IS3"/>
</dbReference>
<dbReference type="InterPro" id="IPR012337">
    <property type="entry name" value="RNaseH-like_sf"/>
</dbReference>